<evidence type="ECO:0000256" key="1">
    <source>
        <dbReference type="ARBA" id="ARBA00000085"/>
    </source>
</evidence>
<keyword evidence="4" id="KW-0808">Transferase</keyword>
<dbReference type="EMBL" id="PFFQ01000019">
    <property type="protein sequence ID" value="PIW17827.1"/>
    <property type="molecule type" value="Genomic_DNA"/>
</dbReference>
<accession>A0A2M7G756</accession>
<dbReference type="Proteomes" id="UP000231019">
    <property type="component" value="Unassembled WGS sequence"/>
</dbReference>
<feature type="domain" description="Histidine kinase" evidence="7">
    <location>
        <begin position="87"/>
        <end position="299"/>
    </location>
</feature>
<dbReference type="PRINTS" id="PR00344">
    <property type="entry name" value="BCTRLSENSOR"/>
</dbReference>
<dbReference type="AlphaFoldDB" id="A0A2M7G756"/>
<dbReference type="SMART" id="SM00388">
    <property type="entry name" value="HisKA"/>
    <property type="match status" value="1"/>
</dbReference>
<evidence type="ECO:0000313" key="8">
    <source>
        <dbReference type="EMBL" id="PIW17827.1"/>
    </source>
</evidence>
<dbReference type="InterPro" id="IPR050351">
    <property type="entry name" value="BphY/WalK/GraS-like"/>
</dbReference>
<evidence type="ECO:0000256" key="3">
    <source>
        <dbReference type="ARBA" id="ARBA00022553"/>
    </source>
</evidence>
<dbReference type="GO" id="GO:0030295">
    <property type="term" value="F:protein kinase activator activity"/>
    <property type="evidence" value="ECO:0007669"/>
    <property type="project" value="TreeGrafter"/>
</dbReference>
<evidence type="ECO:0000313" key="9">
    <source>
        <dbReference type="Proteomes" id="UP000231019"/>
    </source>
</evidence>
<evidence type="ECO:0000256" key="2">
    <source>
        <dbReference type="ARBA" id="ARBA00012438"/>
    </source>
</evidence>
<dbReference type="PANTHER" id="PTHR42878">
    <property type="entry name" value="TWO-COMPONENT HISTIDINE KINASE"/>
    <property type="match status" value="1"/>
</dbReference>
<dbReference type="PANTHER" id="PTHR42878:SF15">
    <property type="entry name" value="BACTERIOPHYTOCHROME"/>
    <property type="match status" value="1"/>
</dbReference>
<dbReference type="EC" id="2.7.13.3" evidence="2"/>
<dbReference type="FunFam" id="3.30.565.10:FF:000006">
    <property type="entry name" value="Sensor histidine kinase WalK"/>
    <property type="match status" value="1"/>
</dbReference>
<dbReference type="SUPFAM" id="SSF55874">
    <property type="entry name" value="ATPase domain of HSP90 chaperone/DNA topoisomerase II/histidine kinase"/>
    <property type="match status" value="1"/>
</dbReference>
<keyword evidence="3" id="KW-0597">Phosphoprotein</keyword>
<dbReference type="SUPFAM" id="SSF47384">
    <property type="entry name" value="Homodimeric domain of signal transducing histidine kinase"/>
    <property type="match status" value="1"/>
</dbReference>
<dbReference type="InterPro" id="IPR003594">
    <property type="entry name" value="HATPase_dom"/>
</dbReference>
<reference evidence="8 9" key="1">
    <citation type="submission" date="2017-09" db="EMBL/GenBank/DDBJ databases">
        <title>Depth-based differentiation of microbial function through sediment-hosted aquifers and enrichment of novel symbionts in the deep terrestrial subsurface.</title>
        <authorList>
            <person name="Probst A.J."/>
            <person name="Ladd B."/>
            <person name="Jarett J.K."/>
            <person name="Geller-Mcgrath D.E."/>
            <person name="Sieber C.M."/>
            <person name="Emerson J.B."/>
            <person name="Anantharaman K."/>
            <person name="Thomas B.C."/>
            <person name="Malmstrom R."/>
            <person name="Stieglmeier M."/>
            <person name="Klingl A."/>
            <person name="Woyke T."/>
            <person name="Ryan C.M."/>
            <person name="Banfield J.F."/>
        </authorList>
    </citation>
    <scope>NUCLEOTIDE SEQUENCE [LARGE SCALE GENOMIC DNA]</scope>
    <source>
        <strain evidence="8">CG17_big_fil_post_rev_8_21_14_2_50_48_46</strain>
    </source>
</reference>
<dbReference type="InterPro" id="IPR036890">
    <property type="entry name" value="HATPase_C_sf"/>
</dbReference>
<comment type="caution">
    <text evidence="8">The sequence shown here is derived from an EMBL/GenBank/DDBJ whole genome shotgun (WGS) entry which is preliminary data.</text>
</comment>
<dbReference type="GO" id="GO:0000155">
    <property type="term" value="F:phosphorelay sensor kinase activity"/>
    <property type="evidence" value="ECO:0007669"/>
    <property type="project" value="InterPro"/>
</dbReference>
<dbReference type="PROSITE" id="PS50109">
    <property type="entry name" value="HIS_KIN"/>
    <property type="match status" value="1"/>
</dbReference>
<gene>
    <name evidence="8" type="ORF">COW36_07095</name>
</gene>
<dbReference type="GO" id="GO:0007234">
    <property type="term" value="P:osmosensory signaling via phosphorelay pathway"/>
    <property type="evidence" value="ECO:0007669"/>
    <property type="project" value="TreeGrafter"/>
</dbReference>
<feature type="coiled-coil region" evidence="6">
    <location>
        <begin position="6"/>
        <end position="54"/>
    </location>
</feature>
<dbReference type="Pfam" id="PF02518">
    <property type="entry name" value="HATPase_c"/>
    <property type="match status" value="1"/>
</dbReference>
<dbReference type="InterPro" id="IPR003661">
    <property type="entry name" value="HisK_dim/P_dom"/>
</dbReference>
<dbReference type="InterPro" id="IPR005467">
    <property type="entry name" value="His_kinase_dom"/>
</dbReference>
<evidence type="ECO:0000256" key="6">
    <source>
        <dbReference type="SAM" id="Coils"/>
    </source>
</evidence>
<comment type="catalytic activity">
    <reaction evidence="1">
        <text>ATP + protein L-histidine = ADP + protein N-phospho-L-histidine.</text>
        <dbReference type="EC" id="2.7.13.3"/>
    </reaction>
</comment>
<evidence type="ECO:0000256" key="5">
    <source>
        <dbReference type="ARBA" id="ARBA00022777"/>
    </source>
</evidence>
<keyword evidence="5 8" id="KW-0418">Kinase</keyword>
<dbReference type="GO" id="GO:0000156">
    <property type="term" value="F:phosphorelay response regulator activity"/>
    <property type="evidence" value="ECO:0007669"/>
    <property type="project" value="TreeGrafter"/>
</dbReference>
<organism evidence="8 9">
    <name type="scientific">bacterium (Candidatus Blackallbacteria) CG17_big_fil_post_rev_8_21_14_2_50_48_46</name>
    <dbReference type="NCBI Taxonomy" id="2014261"/>
    <lineage>
        <taxon>Bacteria</taxon>
        <taxon>Candidatus Blackallbacteria</taxon>
    </lineage>
</organism>
<dbReference type="Gene3D" id="1.10.287.130">
    <property type="match status" value="1"/>
</dbReference>
<name>A0A2M7G756_9BACT</name>
<proteinExistence type="predicted"/>
<evidence type="ECO:0000259" key="7">
    <source>
        <dbReference type="PROSITE" id="PS50109"/>
    </source>
</evidence>
<evidence type="ECO:0000256" key="4">
    <source>
        <dbReference type="ARBA" id="ARBA00022679"/>
    </source>
</evidence>
<dbReference type="InterPro" id="IPR004358">
    <property type="entry name" value="Sig_transdc_His_kin-like_C"/>
</dbReference>
<dbReference type="CDD" id="cd00082">
    <property type="entry name" value="HisKA"/>
    <property type="match status" value="1"/>
</dbReference>
<keyword evidence="6" id="KW-0175">Coiled coil</keyword>
<sequence>MLSWSNFELTSDLLQLQVLYQELERKYLQQSNELQALEALHAELQLKLEKGRETVSAVETLSEASSQVDRLQVMELKIQELEQFTYIASHDLQEPLRKIKNFSEMLMEHSRSQLDSRSLKYMKYILDGTERMQALLQNLLLYSRSMRNAPQQRLSLDMPLRQAIEDLELRIQETQAEIEIQTPLPIVLANPTQMCQLFQNLLSNALKFCVEAPKIFVGCEQKSDQWLLSIRDNGIGFSPEDTQSIFDAFHRLHNKSEYPGTGIGLAICQKIMFQHKGKIWAESAVGKGSTFFFSLPILKEEGSVHVSD</sequence>
<dbReference type="Pfam" id="PF00512">
    <property type="entry name" value="HisKA"/>
    <property type="match status" value="1"/>
</dbReference>
<dbReference type="InterPro" id="IPR036097">
    <property type="entry name" value="HisK_dim/P_sf"/>
</dbReference>
<dbReference type="SMART" id="SM00387">
    <property type="entry name" value="HATPase_c"/>
    <property type="match status" value="1"/>
</dbReference>
<dbReference type="Gene3D" id="3.30.565.10">
    <property type="entry name" value="Histidine kinase-like ATPase, C-terminal domain"/>
    <property type="match status" value="1"/>
</dbReference>
<protein>
    <recommendedName>
        <fullName evidence="2">histidine kinase</fullName>
        <ecNumber evidence="2">2.7.13.3</ecNumber>
    </recommendedName>
</protein>